<name>A0A1M3T0N6_ASPLC</name>
<dbReference type="AlphaFoldDB" id="A0A1M3T0N6"/>
<evidence type="ECO:0000313" key="2">
    <source>
        <dbReference type="Proteomes" id="UP000184063"/>
    </source>
</evidence>
<dbReference type="VEuPathDB" id="FungiDB:ASPFODRAFT_53413"/>
<gene>
    <name evidence="1" type="ORF">ASPFODRAFT_53413</name>
</gene>
<proteinExistence type="predicted"/>
<dbReference type="Proteomes" id="UP000184063">
    <property type="component" value="Unassembled WGS sequence"/>
</dbReference>
<dbReference type="EMBL" id="KV878256">
    <property type="protein sequence ID" value="OJZ80320.1"/>
    <property type="molecule type" value="Genomic_DNA"/>
</dbReference>
<sequence length="118" mass="13163">MSVALLRNCVEIHETGDAHSPRLPGRLVALLATEVRATQQGISYVYTLSFPFLMASCSLFNESPYYKRGGTRVRHGVTNKRYTQCCVAADYRASEGMDIMVSPHGLKPIFRVIQISHC</sequence>
<evidence type="ECO:0000313" key="1">
    <source>
        <dbReference type="EMBL" id="OJZ80320.1"/>
    </source>
</evidence>
<reference evidence="2" key="1">
    <citation type="journal article" date="2017" name="Genome Biol.">
        <title>Comparative genomics reveals high biological diversity and specific adaptations in the industrially and medically important fungal genus Aspergillus.</title>
        <authorList>
            <person name="de Vries R.P."/>
            <person name="Riley R."/>
            <person name="Wiebenga A."/>
            <person name="Aguilar-Osorio G."/>
            <person name="Amillis S."/>
            <person name="Uchima C.A."/>
            <person name="Anderluh G."/>
            <person name="Asadollahi M."/>
            <person name="Askin M."/>
            <person name="Barry K."/>
            <person name="Battaglia E."/>
            <person name="Bayram O."/>
            <person name="Benocci T."/>
            <person name="Braus-Stromeyer S.A."/>
            <person name="Caldana C."/>
            <person name="Canovas D."/>
            <person name="Cerqueira G.C."/>
            <person name="Chen F."/>
            <person name="Chen W."/>
            <person name="Choi C."/>
            <person name="Clum A."/>
            <person name="Dos Santos R.A."/>
            <person name="Damasio A.R."/>
            <person name="Diallinas G."/>
            <person name="Emri T."/>
            <person name="Fekete E."/>
            <person name="Flipphi M."/>
            <person name="Freyberg S."/>
            <person name="Gallo A."/>
            <person name="Gournas C."/>
            <person name="Habgood R."/>
            <person name="Hainaut M."/>
            <person name="Harispe M.L."/>
            <person name="Henrissat B."/>
            <person name="Hilden K.S."/>
            <person name="Hope R."/>
            <person name="Hossain A."/>
            <person name="Karabika E."/>
            <person name="Karaffa L."/>
            <person name="Karanyi Z."/>
            <person name="Krasevec N."/>
            <person name="Kuo A."/>
            <person name="Kusch H."/>
            <person name="LaButti K."/>
            <person name="Lagendijk E.L."/>
            <person name="Lapidus A."/>
            <person name="Levasseur A."/>
            <person name="Lindquist E."/>
            <person name="Lipzen A."/>
            <person name="Logrieco A.F."/>
            <person name="MacCabe A."/>
            <person name="Maekelae M.R."/>
            <person name="Malavazi I."/>
            <person name="Melin P."/>
            <person name="Meyer V."/>
            <person name="Mielnichuk N."/>
            <person name="Miskei M."/>
            <person name="Molnar A.P."/>
            <person name="Mule G."/>
            <person name="Ngan C.Y."/>
            <person name="Orejas M."/>
            <person name="Orosz E."/>
            <person name="Ouedraogo J.P."/>
            <person name="Overkamp K.M."/>
            <person name="Park H.-S."/>
            <person name="Perrone G."/>
            <person name="Piumi F."/>
            <person name="Punt P.J."/>
            <person name="Ram A.F."/>
            <person name="Ramon A."/>
            <person name="Rauscher S."/>
            <person name="Record E."/>
            <person name="Riano-Pachon D.M."/>
            <person name="Robert V."/>
            <person name="Roehrig J."/>
            <person name="Ruller R."/>
            <person name="Salamov A."/>
            <person name="Salih N.S."/>
            <person name="Samson R.A."/>
            <person name="Sandor E."/>
            <person name="Sanguinetti M."/>
            <person name="Schuetze T."/>
            <person name="Sepcic K."/>
            <person name="Shelest E."/>
            <person name="Sherlock G."/>
            <person name="Sophianopoulou V."/>
            <person name="Squina F.M."/>
            <person name="Sun H."/>
            <person name="Susca A."/>
            <person name="Todd R.B."/>
            <person name="Tsang A."/>
            <person name="Unkles S.E."/>
            <person name="van de Wiele N."/>
            <person name="van Rossen-Uffink D."/>
            <person name="Oliveira J.V."/>
            <person name="Vesth T.C."/>
            <person name="Visser J."/>
            <person name="Yu J.-H."/>
            <person name="Zhou M."/>
            <person name="Andersen M.R."/>
            <person name="Archer D.B."/>
            <person name="Baker S.E."/>
            <person name="Benoit I."/>
            <person name="Brakhage A.A."/>
            <person name="Braus G.H."/>
            <person name="Fischer R."/>
            <person name="Frisvad J.C."/>
            <person name="Goldman G.H."/>
            <person name="Houbraken J."/>
            <person name="Oakley B."/>
            <person name="Pocsi I."/>
            <person name="Scazzocchio C."/>
            <person name="Seiboth B."/>
            <person name="vanKuyk P.A."/>
            <person name="Wortman J."/>
            <person name="Dyer P.S."/>
            <person name="Grigoriev I.V."/>
        </authorList>
    </citation>
    <scope>NUCLEOTIDE SEQUENCE [LARGE SCALE GENOMIC DNA]</scope>
    <source>
        <strain evidence="2">CBS 106.47</strain>
    </source>
</reference>
<protein>
    <submittedName>
        <fullName evidence="1">Uncharacterized protein</fullName>
    </submittedName>
</protein>
<organism evidence="1 2">
    <name type="scientific">Aspergillus luchuensis (strain CBS 106.47)</name>
    <dbReference type="NCBI Taxonomy" id="1137211"/>
    <lineage>
        <taxon>Eukaryota</taxon>
        <taxon>Fungi</taxon>
        <taxon>Dikarya</taxon>
        <taxon>Ascomycota</taxon>
        <taxon>Pezizomycotina</taxon>
        <taxon>Eurotiomycetes</taxon>
        <taxon>Eurotiomycetidae</taxon>
        <taxon>Eurotiales</taxon>
        <taxon>Aspergillaceae</taxon>
        <taxon>Aspergillus</taxon>
        <taxon>Aspergillus subgen. Circumdati</taxon>
    </lineage>
</organism>
<accession>A0A1M3T0N6</accession>